<dbReference type="STRING" id="445960.SAMN05421542_2900"/>
<keyword evidence="4" id="KW-1185">Reference proteome</keyword>
<dbReference type="Proteomes" id="UP000251670">
    <property type="component" value="Unassembled WGS sequence"/>
</dbReference>
<evidence type="ECO:0000313" key="2">
    <source>
        <dbReference type="EMBL" id="SDJ17446.1"/>
    </source>
</evidence>
<reference evidence="2 4" key="1">
    <citation type="submission" date="2016-10" db="EMBL/GenBank/DDBJ databases">
        <authorList>
            <person name="Varghese N."/>
            <person name="Submissions S."/>
        </authorList>
    </citation>
    <scope>NUCLEOTIDE SEQUENCE [LARGE SCALE GENOMIC DNA]</scope>
    <source>
        <strain evidence="2 4">DSM 19299</strain>
    </source>
</reference>
<keyword evidence="1" id="KW-0472">Membrane</keyword>
<evidence type="ECO:0000256" key="1">
    <source>
        <dbReference type="SAM" id="Phobius"/>
    </source>
</evidence>
<feature type="transmembrane region" description="Helical" evidence="1">
    <location>
        <begin position="50"/>
        <end position="70"/>
    </location>
</feature>
<keyword evidence="1" id="KW-0812">Transmembrane</keyword>
<keyword evidence="1" id="KW-1133">Transmembrane helix</keyword>
<protein>
    <submittedName>
        <fullName evidence="3">Uncharacterized protein</fullName>
    </submittedName>
</protein>
<feature type="transmembrane region" description="Helical" evidence="1">
    <location>
        <begin position="7"/>
        <end position="30"/>
    </location>
</feature>
<dbReference type="RefSeq" id="WP_089737145.1">
    <property type="nucleotide sequence ID" value="NZ_FNEG01000004.1"/>
</dbReference>
<organism evidence="3 5">
    <name type="scientific">Chryseobacterium jejuense</name>
    <dbReference type="NCBI Taxonomy" id="445960"/>
    <lineage>
        <taxon>Bacteria</taxon>
        <taxon>Pseudomonadati</taxon>
        <taxon>Bacteroidota</taxon>
        <taxon>Flavobacteriia</taxon>
        <taxon>Flavobacteriales</taxon>
        <taxon>Weeksellaceae</taxon>
        <taxon>Chryseobacterium group</taxon>
        <taxon>Chryseobacterium</taxon>
    </lineage>
</organism>
<dbReference type="Proteomes" id="UP000199426">
    <property type="component" value="Unassembled WGS sequence"/>
</dbReference>
<evidence type="ECO:0000313" key="5">
    <source>
        <dbReference type="Proteomes" id="UP000251670"/>
    </source>
</evidence>
<evidence type="ECO:0000313" key="4">
    <source>
        <dbReference type="Proteomes" id="UP000199426"/>
    </source>
</evidence>
<dbReference type="EMBL" id="FNEG01000004">
    <property type="protein sequence ID" value="SDJ17446.1"/>
    <property type="molecule type" value="Genomic_DNA"/>
</dbReference>
<dbReference type="EMBL" id="UAWB01000002">
    <property type="protein sequence ID" value="SQB28133.1"/>
    <property type="molecule type" value="Genomic_DNA"/>
</dbReference>
<gene>
    <name evidence="3" type="ORF">NCTC13492_01716</name>
    <name evidence="2" type="ORF">SAMN05421542_2900</name>
</gene>
<dbReference type="AlphaFoldDB" id="A0A2X2VS71"/>
<dbReference type="OrthoDB" id="1274539at2"/>
<sequence>MTRFYKYILLIGFSMIFLSIIMFLLSVGMFAARGNYSQFMIKLSEISFVFWFPFLIIGILLTVLGIGIYLKKTSK</sequence>
<proteinExistence type="predicted"/>
<accession>A0A2X2VS71</accession>
<name>A0A2X2VS71_CHRJE</name>
<reference evidence="3 5" key="2">
    <citation type="submission" date="2018-06" db="EMBL/GenBank/DDBJ databases">
        <authorList>
            <consortium name="Pathogen Informatics"/>
            <person name="Doyle S."/>
        </authorList>
    </citation>
    <scope>NUCLEOTIDE SEQUENCE [LARGE SCALE GENOMIC DNA]</scope>
    <source>
        <strain evidence="3 5">NCTC13492</strain>
    </source>
</reference>
<evidence type="ECO:0000313" key="3">
    <source>
        <dbReference type="EMBL" id="SQB28133.1"/>
    </source>
</evidence>